<dbReference type="InterPro" id="IPR051259">
    <property type="entry name" value="rRNA_Methyltransferase"/>
</dbReference>
<dbReference type="GO" id="GO:0008168">
    <property type="term" value="F:methyltransferase activity"/>
    <property type="evidence" value="ECO:0007669"/>
    <property type="project" value="UniProtKB-KW"/>
</dbReference>
<gene>
    <name evidence="6" type="ORF">HJC23_003284</name>
</gene>
<name>A0ABD3QZP2_9STRA</name>
<sequence length="345" mass="38276">TRKINPMKRRFPLCSSALLLAVTLNPNAALLPHNQQFQWPRPLTKNVILFTKFRQKVEVTQDEKPTRSTSNPDYEGGSNGNELAKGREHRRARLHSELIKLGINPDEIESNPEQFGTSALRTYNSFILPKSAGALAVAESPTRAKVVANNMSFLIREYKADRERWIRNVDKHRTDRAAGNNVKHSMTIILDNVRSAPNVGNILRLGEAAQVESVRLCGMTPRPPHPKVLKTAMGSAELVSLGADEEQPSTLQTVLDLKSRGVTVFGVETTENSTTLWDATIPEVNVAYVFGNELIGVDVEVLRACDGIISLPTYGIKNSLNVANCVSVVVWETLRRWHGKKEQAP</sequence>
<evidence type="ECO:0000256" key="3">
    <source>
        <dbReference type="SAM" id="MobiDB-lite"/>
    </source>
</evidence>
<accession>A0ABD3QZP2</accession>
<comment type="caution">
    <text evidence="6">The sequence shown here is derived from an EMBL/GenBank/DDBJ whole genome shotgun (WGS) entry which is preliminary data.</text>
</comment>
<dbReference type="EMBL" id="JABMIG020000004">
    <property type="protein sequence ID" value="KAL3805056.1"/>
    <property type="molecule type" value="Genomic_DNA"/>
</dbReference>
<evidence type="ECO:0000256" key="2">
    <source>
        <dbReference type="ARBA" id="ARBA00022679"/>
    </source>
</evidence>
<dbReference type="GO" id="GO:0032259">
    <property type="term" value="P:methylation"/>
    <property type="evidence" value="ECO:0007669"/>
    <property type="project" value="UniProtKB-KW"/>
</dbReference>
<proteinExistence type="predicted"/>
<evidence type="ECO:0000313" key="6">
    <source>
        <dbReference type="EMBL" id="KAL3805056.1"/>
    </source>
</evidence>
<dbReference type="Pfam" id="PF00588">
    <property type="entry name" value="SpoU_methylase"/>
    <property type="match status" value="1"/>
</dbReference>
<evidence type="ECO:0000256" key="1">
    <source>
        <dbReference type="ARBA" id="ARBA00022603"/>
    </source>
</evidence>
<keyword evidence="2" id="KW-0808">Transferase</keyword>
<dbReference type="AlphaFoldDB" id="A0ABD3QZP2"/>
<dbReference type="SUPFAM" id="SSF75217">
    <property type="entry name" value="alpha/beta knot"/>
    <property type="match status" value="1"/>
</dbReference>
<dbReference type="InterPro" id="IPR001537">
    <property type="entry name" value="SpoU_MeTrfase"/>
</dbReference>
<dbReference type="Proteomes" id="UP001516023">
    <property type="component" value="Unassembled WGS sequence"/>
</dbReference>
<keyword evidence="1" id="KW-0489">Methyltransferase</keyword>
<feature type="domain" description="tRNA/rRNA methyltransferase SpoU type" evidence="5">
    <location>
        <begin position="186"/>
        <end position="330"/>
    </location>
</feature>
<dbReference type="PANTHER" id="PTHR43191:SF7">
    <property type="entry name" value="OBP33PEP LIKE PROTEIN"/>
    <property type="match status" value="1"/>
</dbReference>
<organism evidence="6 7">
    <name type="scientific">Cyclotella cryptica</name>
    <dbReference type="NCBI Taxonomy" id="29204"/>
    <lineage>
        <taxon>Eukaryota</taxon>
        <taxon>Sar</taxon>
        <taxon>Stramenopiles</taxon>
        <taxon>Ochrophyta</taxon>
        <taxon>Bacillariophyta</taxon>
        <taxon>Coscinodiscophyceae</taxon>
        <taxon>Thalassiosirophycidae</taxon>
        <taxon>Stephanodiscales</taxon>
        <taxon>Stephanodiscaceae</taxon>
        <taxon>Cyclotella</taxon>
    </lineage>
</organism>
<evidence type="ECO:0000256" key="4">
    <source>
        <dbReference type="SAM" id="SignalP"/>
    </source>
</evidence>
<evidence type="ECO:0000259" key="5">
    <source>
        <dbReference type="Pfam" id="PF00588"/>
    </source>
</evidence>
<dbReference type="InterPro" id="IPR029026">
    <property type="entry name" value="tRNA_m1G_MTases_N"/>
</dbReference>
<feature type="region of interest" description="Disordered" evidence="3">
    <location>
        <begin position="59"/>
        <end position="89"/>
    </location>
</feature>
<feature type="non-terminal residue" evidence="6">
    <location>
        <position position="1"/>
    </location>
</feature>
<reference evidence="6 7" key="1">
    <citation type="journal article" date="2020" name="G3 (Bethesda)">
        <title>Improved Reference Genome for Cyclotella cryptica CCMP332, a Model for Cell Wall Morphogenesis, Salinity Adaptation, and Lipid Production in Diatoms (Bacillariophyta).</title>
        <authorList>
            <person name="Roberts W.R."/>
            <person name="Downey K.M."/>
            <person name="Ruck E.C."/>
            <person name="Traller J.C."/>
            <person name="Alverson A.J."/>
        </authorList>
    </citation>
    <scope>NUCLEOTIDE SEQUENCE [LARGE SCALE GENOMIC DNA]</scope>
    <source>
        <strain evidence="6 7">CCMP332</strain>
    </source>
</reference>
<dbReference type="InterPro" id="IPR029028">
    <property type="entry name" value="Alpha/beta_knot_MTases"/>
</dbReference>
<evidence type="ECO:0000313" key="7">
    <source>
        <dbReference type="Proteomes" id="UP001516023"/>
    </source>
</evidence>
<feature type="chain" id="PRO_5044837609" description="tRNA/rRNA methyltransferase SpoU type domain-containing protein" evidence="4">
    <location>
        <begin position="30"/>
        <end position="345"/>
    </location>
</feature>
<feature type="signal peptide" evidence="4">
    <location>
        <begin position="1"/>
        <end position="29"/>
    </location>
</feature>
<dbReference type="PANTHER" id="PTHR43191">
    <property type="entry name" value="RRNA METHYLTRANSFERASE 3"/>
    <property type="match status" value="1"/>
</dbReference>
<keyword evidence="4" id="KW-0732">Signal</keyword>
<keyword evidence="7" id="KW-1185">Reference proteome</keyword>
<protein>
    <recommendedName>
        <fullName evidence="5">tRNA/rRNA methyltransferase SpoU type domain-containing protein</fullName>
    </recommendedName>
</protein>
<dbReference type="Gene3D" id="3.40.1280.10">
    <property type="match status" value="1"/>
</dbReference>